<name>A0A919UAQ1_9ACTN</name>
<dbReference type="AlphaFoldDB" id="A0A919UAQ1"/>
<protein>
    <recommendedName>
        <fullName evidence="2">Orc1-like AAA ATPase domain-containing protein</fullName>
    </recommendedName>
</protein>
<dbReference type="PANTHER" id="PTHR47691:SF3">
    <property type="entry name" value="HTH-TYPE TRANSCRIPTIONAL REGULATOR RV0890C-RELATED"/>
    <property type="match status" value="1"/>
</dbReference>
<accession>A0A919UAQ1</accession>
<feature type="transmembrane region" description="Helical" evidence="1">
    <location>
        <begin position="38"/>
        <end position="57"/>
    </location>
</feature>
<dbReference type="Gene3D" id="1.25.40.10">
    <property type="entry name" value="Tetratricopeptide repeat domain"/>
    <property type="match status" value="1"/>
</dbReference>
<dbReference type="EMBL" id="BONQ01000029">
    <property type="protein sequence ID" value="GIG43873.1"/>
    <property type="molecule type" value="Genomic_DNA"/>
</dbReference>
<evidence type="ECO:0000313" key="4">
    <source>
        <dbReference type="Proteomes" id="UP000660611"/>
    </source>
</evidence>
<organism evidence="3 4">
    <name type="scientific">Dactylosporangium siamense</name>
    <dbReference type="NCBI Taxonomy" id="685454"/>
    <lineage>
        <taxon>Bacteria</taxon>
        <taxon>Bacillati</taxon>
        <taxon>Actinomycetota</taxon>
        <taxon>Actinomycetes</taxon>
        <taxon>Micromonosporales</taxon>
        <taxon>Micromonosporaceae</taxon>
        <taxon>Dactylosporangium</taxon>
    </lineage>
</organism>
<keyword evidence="1" id="KW-0812">Transmembrane</keyword>
<dbReference type="Pfam" id="PF13191">
    <property type="entry name" value="AAA_16"/>
    <property type="match status" value="1"/>
</dbReference>
<feature type="domain" description="Orc1-like AAA ATPase" evidence="2">
    <location>
        <begin position="80"/>
        <end position="198"/>
    </location>
</feature>
<gene>
    <name evidence="3" type="ORF">Dsi01nite_019140</name>
</gene>
<dbReference type="PRINTS" id="PR00364">
    <property type="entry name" value="DISEASERSIST"/>
</dbReference>
<dbReference type="SUPFAM" id="SSF52540">
    <property type="entry name" value="P-loop containing nucleoside triphosphate hydrolases"/>
    <property type="match status" value="1"/>
</dbReference>
<feature type="transmembrane region" description="Helical" evidence="1">
    <location>
        <begin position="12"/>
        <end position="32"/>
    </location>
</feature>
<dbReference type="Gene3D" id="3.40.50.300">
    <property type="entry name" value="P-loop containing nucleotide triphosphate hydrolases"/>
    <property type="match status" value="1"/>
</dbReference>
<evidence type="ECO:0000256" key="1">
    <source>
        <dbReference type="SAM" id="Phobius"/>
    </source>
</evidence>
<proteinExistence type="predicted"/>
<evidence type="ECO:0000313" key="3">
    <source>
        <dbReference type="EMBL" id="GIG43873.1"/>
    </source>
</evidence>
<keyword evidence="1" id="KW-0472">Membrane</keyword>
<keyword evidence="4" id="KW-1185">Reference proteome</keyword>
<dbReference type="Proteomes" id="UP000660611">
    <property type="component" value="Unassembled WGS sequence"/>
</dbReference>
<dbReference type="PANTHER" id="PTHR47691">
    <property type="entry name" value="REGULATOR-RELATED"/>
    <property type="match status" value="1"/>
</dbReference>
<dbReference type="InterPro" id="IPR041664">
    <property type="entry name" value="AAA_16"/>
</dbReference>
<reference evidence="3" key="1">
    <citation type="submission" date="2021-01" db="EMBL/GenBank/DDBJ databases">
        <title>Whole genome shotgun sequence of Dactylosporangium siamense NBRC 106093.</title>
        <authorList>
            <person name="Komaki H."/>
            <person name="Tamura T."/>
        </authorList>
    </citation>
    <scope>NUCLEOTIDE SEQUENCE</scope>
    <source>
        <strain evidence="3">NBRC 106093</strain>
    </source>
</reference>
<keyword evidence="1" id="KW-1133">Transmembrane helix</keyword>
<dbReference type="RefSeq" id="WP_203845731.1">
    <property type="nucleotide sequence ID" value="NZ_BAAAVW010000006.1"/>
</dbReference>
<comment type="caution">
    <text evidence="3">The sequence shown here is derived from an EMBL/GenBank/DDBJ whole genome shotgun (WGS) entry which is preliminary data.</text>
</comment>
<dbReference type="InterPro" id="IPR027417">
    <property type="entry name" value="P-loop_NTPase"/>
</dbReference>
<dbReference type="InterPro" id="IPR011990">
    <property type="entry name" value="TPR-like_helical_dom_sf"/>
</dbReference>
<dbReference type="SUPFAM" id="SSF48452">
    <property type="entry name" value="TPR-like"/>
    <property type="match status" value="2"/>
</dbReference>
<sequence length="766" mass="83687">MTRPPERLRIVPVRATALVLVIVVSVVAVAAIERDGWQAFAAALAGFLVAVAGPAVVSRGGLRPAGYVAPSNLPPPPTHLTGREAEVAELQAYLEDAVQRRRVANLHGVAGIGKTALAVYTAHRAAPKFKAGELFARFVPETPAGDAIVAVRRRFIAALSPAGTVVPDSPWRQAVMYRRLLRRLGEDNQLLIVLDDVTGAALVRPLLPRTRWCAVVITSRNRLDDLPGKDFDLGRLEPAAALQMLAAIVGNARIVAEQGAARQLVRAAAYHPLAIQLVGMALANRPNSRLDVALGRMARGGGGREGTFDNALDLAYSMLTSGEQDALVALGLLDRRNFAHWELAALLGEVVLDGEAFEYSLRLTGVGLLERHSVDAVGVQEFRLLEHVERYARRRAGDRYDDTERAAATARLDAAREGRSTQQVDLADVFETEQQTLDKGNISRAFKNTRDAVALARDCGDREAAAEATAMLAELHAELGGLEDVRDLLASLPVEYPLPHVRALRIRAKLHRRQRQLDDARRLLAAASDLCRATPNPSEEIRLLRERAIVESLGAHPAAGLPLIREARDRAEAEAGQRRQLPALAYAESRVLIALDQLDEAEWVLRHGAQDAEQQQQELSRSWIGYEQAQVARHRGQHEQVLELALDALNRFGGMRHRYGSAHCREIIGRVLAVDDPDSAVRFLAEALETFHNCGDAWVEATAAERLGEVQAERGYIAEAVDLWRAAEQLYESIERSAASARARERLTRVRQHLAAHHTAVLGGGT</sequence>
<evidence type="ECO:0000259" key="2">
    <source>
        <dbReference type="Pfam" id="PF13191"/>
    </source>
</evidence>